<dbReference type="Gene3D" id="1.25.40.10">
    <property type="entry name" value="Tetratricopeptide repeat domain"/>
    <property type="match status" value="1"/>
</dbReference>
<dbReference type="AlphaFoldDB" id="A0A7X3LTZ0"/>
<protein>
    <submittedName>
        <fullName evidence="1">DUF924 family protein</fullName>
    </submittedName>
</protein>
<evidence type="ECO:0000313" key="1">
    <source>
        <dbReference type="EMBL" id="MXN65062.1"/>
    </source>
</evidence>
<accession>A0A7X3LTZ0</accession>
<dbReference type="Proteomes" id="UP000433101">
    <property type="component" value="Unassembled WGS sequence"/>
</dbReference>
<dbReference type="Gene3D" id="1.20.58.320">
    <property type="entry name" value="TPR-like"/>
    <property type="match status" value="1"/>
</dbReference>
<dbReference type="EMBL" id="WUMV01000003">
    <property type="protein sequence ID" value="MXN65062.1"/>
    <property type="molecule type" value="Genomic_DNA"/>
</dbReference>
<dbReference type="RefSeq" id="WP_160775285.1">
    <property type="nucleotide sequence ID" value="NZ_WUMV01000003.1"/>
</dbReference>
<comment type="caution">
    <text evidence="1">The sequence shown here is derived from an EMBL/GenBank/DDBJ whole genome shotgun (WGS) entry which is preliminary data.</text>
</comment>
<dbReference type="Pfam" id="PF06041">
    <property type="entry name" value="DUF924"/>
    <property type="match status" value="1"/>
</dbReference>
<proteinExistence type="predicted"/>
<organism evidence="1 2">
    <name type="scientific">Stappia sediminis</name>
    <dbReference type="NCBI Taxonomy" id="2692190"/>
    <lineage>
        <taxon>Bacteria</taxon>
        <taxon>Pseudomonadati</taxon>
        <taxon>Pseudomonadota</taxon>
        <taxon>Alphaproteobacteria</taxon>
        <taxon>Hyphomicrobiales</taxon>
        <taxon>Stappiaceae</taxon>
        <taxon>Stappia</taxon>
    </lineage>
</organism>
<dbReference type="SUPFAM" id="SSF48452">
    <property type="entry name" value="TPR-like"/>
    <property type="match status" value="1"/>
</dbReference>
<dbReference type="InterPro" id="IPR010323">
    <property type="entry name" value="DUF924"/>
</dbReference>
<evidence type="ECO:0000313" key="2">
    <source>
        <dbReference type="Proteomes" id="UP000433101"/>
    </source>
</evidence>
<sequence>MSMSLPSPFEVLDFWWRAGPSKWFARNDAFDKEIRTRFSSAVEAGLNGDLDDWANAPHSALALIILLDQFPRNIFRGSPRAFSGDAKALEVATRAVDEGFDLAFPKEARTFFYLPFEHTEDIAAQERSVDLFRRNGRENEQLYALIHLDVIRRFGRFPHRNEVLGRKTTEAEAAYLADGGFSG</sequence>
<gene>
    <name evidence="1" type="ORF">GR183_09100</name>
</gene>
<reference evidence="1 2" key="1">
    <citation type="submission" date="2019-12" db="EMBL/GenBank/DDBJ databases">
        <authorList>
            <person name="Li M."/>
        </authorList>
    </citation>
    <scope>NUCLEOTIDE SEQUENCE [LARGE SCALE GENOMIC DNA]</scope>
    <source>
        <strain evidence="1 2">GBMRC 2046</strain>
    </source>
</reference>
<name>A0A7X3LTZ0_9HYPH</name>
<keyword evidence="2" id="KW-1185">Reference proteome</keyword>
<dbReference type="InterPro" id="IPR011990">
    <property type="entry name" value="TPR-like_helical_dom_sf"/>
</dbReference>